<proteinExistence type="inferred from homology"/>
<dbReference type="AlphaFoldDB" id="A0A7R9BID0"/>
<sequence length="398" mass="43697">MSNKKKASNASNSSQVRPVTPNFSSLDSVNLESYDVVGFDLDGCIAEYDQEAMIRHIYNRMRNFVELPGVENVPDLGYWVQTGLVFDTEEKLMVKLNYNRKICKAMKGFQELPLESKNVQVVQEKVNRYFNNDEEIPALATTGASESWHKTKLKMFLDARELPAAYAAMQLADAGSPISYKAIDSAWQKVFDSSDVTDAYAVKECSVRVKTGLLKLVSGRYRAVFVLTASSSRRASRVATSALGTGWQRYFNYVVTEAPKPGFFATDDPFSAVDTGNMSNLTGAELSVPVGGRGQILSRGSFSRLLMETKRITGSVTPRCIFLGDNAVQDVMAPKLNGISSGPSIDTVAVESYLRSRNNNANLVWGPVGHGSGRDESLVGGIIRRYSCYSVSDLGDLF</sequence>
<reference evidence="5" key="1">
    <citation type="submission" date="2020-11" db="EMBL/GenBank/DDBJ databases">
        <authorList>
            <person name="Tran Van P."/>
        </authorList>
    </citation>
    <scope>NUCLEOTIDE SEQUENCE</scope>
</reference>
<name>A0A7R9BID0_9CRUS</name>
<dbReference type="OrthoDB" id="6503940at2759"/>
<dbReference type="GO" id="GO:0046872">
    <property type="term" value="F:metal ion binding"/>
    <property type="evidence" value="ECO:0007669"/>
    <property type="project" value="UniProtKB-KW"/>
</dbReference>
<protein>
    <submittedName>
        <fullName evidence="5">Uncharacterized protein</fullName>
    </submittedName>
</protein>
<dbReference type="InterPro" id="IPR008380">
    <property type="entry name" value="HAD-SF_hydro_IG_5-nucl"/>
</dbReference>
<evidence type="ECO:0000256" key="3">
    <source>
        <dbReference type="ARBA" id="ARBA00022801"/>
    </source>
</evidence>
<dbReference type="Proteomes" id="UP000678499">
    <property type="component" value="Unassembled WGS sequence"/>
</dbReference>
<dbReference type="GO" id="GO:0008253">
    <property type="term" value="F:5'-nucleotidase activity"/>
    <property type="evidence" value="ECO:0007669"/>
    <property type="project" value="TreeGrafter"/>
</dbReference>
<accession>A0A7R9BID0</accession>
<dbReference type="SUPFAM" id="SSF56784">
    <property type="entry name" value="HAD-like"/>
    <property type="match status" value="1"/>
</dbReference>
<evidence type="ECO:0000313" key="5">
    <source>
        <dbReference type="EMBL" id="CAD7275622.1"/>
    </source>
</evidence>
<keyword evidence="6" id="KW-1185">Reference proteome</keyword>
<evidence type="ECO:0000256" key="4">
    <source>
        <dbReference type="ARBA" id="ARBA00022842"/>
    </source>
</evidence>
<evidence type="ECO:0000313" key="6">
    <source>
        <dbReference type="Proteomes" id="UP000678499"/>
    </source>
</evidence>
<comment type="similarity">
    <text evidence="1">Belongs to the 5'(3')-deoxyribonucleotidase family.</text>
</comment>
<evidence type="ECO:0000256" key="1">
    <source>
        <dbReference type="ARBA" id="ARBA00009589"/>
    </source>
</evidence>
<dbReference type="PANTHER" id="PTHR12103">
    <property type="entry name" value="5'-NUCLEOTIDASE DOMAIN-CONTAINING"/>
    <property type="match status" value="1"/>
</dbReference>
<dbReference type="InterPro" id="IPR023214">
    <property type="entry name" value="HAD_sf"/>
</dbReference>
<keyword evidence="4" id="KW-0460">Magnesium</keyword>
<dbReference type="Gene3D" id="3.40.50.1000">
    <property type="entry name" value="HAD superfamily/HAD-like"/>
    <property type="match status" value="1"/>
</dbReference>
<organism evidence="5">
    <name type="scientific">Notodromas monacha</name>
    <dbReference type="NCBI Taxonomy" id="399045"/>
    <lineage>
        <taxon>Eukaryota</taxon>
        <taxon>Metazoa</taxon>
        <taxon>Ecdysozoa</taxon>
        <taxon>Arthropoda</taxon>
        <taxon>Crustacea</taxon>
        <taxon>Oligostraca</taxon>
        <taxon>Ostracoda</taxon>
        <taxon>Podocopa</taxon>
        <taxon>Podocopida</taxon>
        <taxon>Cypridocopina</taxon>
        <taxon>Cypridoidea</taxon>
        <taxon>Cyprididae</taxon>
        <taxon>Notodromas</taxon>
    </lineage>
</organism>
<keyword evidence="2" id="KW-0479">Metal-binding</keyword>
<dbReference type="InterPro" id="IPR036412">
    <property type="entry name" value="HAD-like_sf"/>
</dbReference>
<dbReference type="EMBL" id="CAJPEX010000451">
    <property type="protein sequence ID" value="CAG0915774.1"/>
    <property type="molecule type" value="Genomic_DNA"/>
</dbReference>
<gene>
    <name evidence="5" type="ORF">NMOB1V02_LOCUS3410</name>
</gene>
<dbReference type="Pfam" id="PF05761">
    <property type="entry name" value="5_nucleotid"/>
    <property type="match status" value="1"/>
</dbReference>
<dbReference type="PANTHER" id="PTHR12103:SF38">
    <property type="entry name" value="5'-NUCLEOTIDASE DOMAIN-CONTAINING PROTEIN 1"/>
    <property type="match status" value="1"/>
</dbReference>
<evidence type="ECO:0000256" key="2">
    <source>
        <dbReference type="ARBA" id="ARBA00022723"/>
    </source>
</evidence>
<keyword evidence="3" id="KW-0378">Hydrolase</keyword>
<dbReference type="EMBL" id="OA882488">
    <property type="protein sequence ID" value="CAD7275622.1"/>
    <property type="molecule type" value="Genomic_DNA"/>
</dbReference>